<dbReference type="InterPro" id="IPR052567">
    <property type="entry name" value="OP_Dioxygenase"/>
</dbReference>
<dbReference type="PANTHER" id="PTHR40202:SF1">
    <property type="entry name" value="HD DOMAIN-CONTAINING PROTEIN"/>
    <property type="match status" value="1"/>
</dbReference>
<dbReference type="Pfam" id="PF01966">
    <property type="entry name" value="HD"/>
    <property type="match status" value="1"/>
</dbReference>
<feature type="region of interest" description="Disordered" evidence="1">
    <location>
        <begin position="190"/>
        <end position="212"/>
    </location>
</feature>
<dbReference type="PANTHER" id="PTHR40202">
    <property type="match status" value="1"/>
</dbReference>
<name>A0A6S6T6Y2_9GAMM</name>
<dbReference type="InterPro" id="IPR006674">
    <property type="entry name" value="HD_domain"/>
</dbReference>
<dbReference type="EMBL" id="CACVAT010000183">
    <property type="protein sequence ID" value="CAA6812205.1"/>
    <property type="molecule type" value="Genomic_DNA"/>
</dbReference>
<dbReference type="InterPro" id="IPR003607">
    <property type="entry name" value="HD/PDEase_dom"/>
</dbReference>
<dbReference type="SUPFAM" id="SSF109604">
    <property type="entry name" value="HD-domain/PDEase-like"/>
    <property type="match status" value="1"/>
</dbReference>
<dbReference type="AlphaFoldDB" id="A0A6S6T6Y2"/>
<reference evidence="3" key="1">
    <citation type="submission" date="2020-01" db="EMBL/GenBank/DDBJ databases">
        <authorList>
            <person name="Meier V. D."/>
            <person name="Meier V D."/>
        </authorList>
    </citation>
    <scope>NUCLEOTIDE SEQUENCE</scope>
    <source>
        <strain evidence="3">HLG_WM_MAG_09</strain>
    </source>
</reference>
<gene>
    <name evidence="3" type="ORF">HELGO_WM33738</name>
</gene>
<feature type="domain" description="HD" evidence="2">
    <location>
        <begin position="54"/>
        <end position="122"/>
    </location>
</feature>
<proteinExistence type="predicted"/>
<organism evidence="3">
    <name type="scientific">uncultured Thiotrichaceae bacterium</name>
    <dbReference type="NCBI Taxonomy" id="298394"/>
    <lineage>
        <taxon>Bacteria</taxon>
        <taxon>Pseudomonadati</taxon>
        <taxon>Pseudomonadota</taxon>
        <taxon>Gammaproteobacteria</taxon>
        <taxon>Thiotrichales</taxon>
        <taxon>Thiotrichaceae</taxon>
        <taxon>environmental samples</taxon>
    </lineage>
</organism>
<sequence length="212" mass="24490">METVSFTEMKHGTKADYEMLEQLEKPYLAGTAKRLMRELASQADESLAGYKVTRLEHSLQSATRAWRDGAEVDWVVGALLHDIGDGLAPQNHDRFAAEILRPFVREEVTWVVEHHGAFQMLYYAHHYDGWDPNERDKYADSPYYQSAVDFCERWDQNCFDPEYDSKPLEFFTEMVEKVFSRKAYDEDHLHPGEAMGLPAAEGLNHRPANSTR</sequence>
<dbReference type="CDD" id="cd00077">
    <property type="entry name" value="HDc"/>
    <property type="match status" value="1"/>
</dbReference>
<evidence type="ECO:0000256" key="1">
    <source>
        <dbReference type="SAM" id="MobiDB-lite"/>
    </source>
</evidence>
<evidence type="ECO:0000313" key="3">
    <source>
        <dbReference type="EMBL" id="CAA6812205.1"/>
    </source>
</evidence>
<protein>
    <submittedName>
        <fullName evidence="3">Mlr5040 protein</fullName>
    </submittedName>
</protein>
<accession>A0A6S6T6Y2</accession>
<evidence type="ECO:0000259" key="2">
    <source>
        <dbReference type="Pfam" id="PF01966"/>
    </source>
</evidence>
<dbReference type="Gene3D" id="1.10.3210.10">
    <property type="entry name" value="Hypothetical protein af1432"/>
    <property type="match status" value="1"/>
</dbReference>